<dbReference type="SUPFAM" id="SSF51126">
    <property type="entry name" value="Pectin lyase-like"/>
    <property type="match status" value="2"/>
</dbReference>
<feature type="domain" description="Right handed beta helix" evidence="2">
    <location>
        <begin position="496"/>
        <end position="626"/>
    </location>
</feature>
<dbReference type="InterPro" id="IPR039448">
    <property type="entry name" value="Beta_helix"/>
</dbReference>
<dbReference type="Gene3D" id="2.160.20.10">
    <property type="entry name" value="Single-stranded right-handed beta-helix, Pectin lyase-like"/>
    <property type="match status" value="2"/>
</dbReference>
<proteinExistence type="predicted"/>
<accession>A0A918NVR6</accession>
<comment type="caution">
    <text evidence="3">The sequence shown here is derived from an EMBL/GenBank/DDBJ whole genome shotgun (WGS) entry which is preliminary data.</text>
</comment>
<sequence length="830" mass="85230">MPLYTFGGNPAAVLTTDTGDVVPNYPIIIRVAGSGAEVTALYEEDGTTPIGLLRSNAIGSDSPGAIRTFKADDVSAIEYEYLGPSGDPVRWYETSREASTAALLGLESKFNVAGGTITGDVDIEGTLDVEEILVNGLPISGLGQAGIYLPQTYGAVGNGIADDAPAIQAALDAAFTAGGGWVIVPAGTYKVATLPLRGRHGVRLTLADGATIARGANGTMFLNGTAVQAYGGYTGHGNMIIEGGMWDAKASSYPTSAMVLSLGHAQNITVRNTVLKDTCGYHAIEMNAIKTGRIINVSALGYLDPDGTRTFSEAFQFDLAKGSSYFGGFGPYDDTPCVDVLVQGCTVGPSGTPGTTSWPRGVGSHSASPSKPHSGITVRDLYCEDLTQFAVGGYTWQDVVVSGLTLKNCGAGVRMRTLDSSSASHRTPAGAGSPSIAGSQPLRNIVVDDVVMYGGGTYDAAVRIEGEDTGYVEGVTIDNIICRDVGSQALRLVDVEDYTVDHVVARGCGATGVSTLGTRRGRIRAHINGAVGAGIAVDSRSTPAASATDVTLEGCSVTGTSANGIHIWDGNGVIVDDCDTYALTGYGIQVSTNTANPTFRNCRSRDTTLAGLNITNTVTGVKRYGNSVGSVADASTTPTDTSPFDSGFGALEDAMRPAGRYETTSRMRAGATTTAMVSGVLYLVPIWLPKGAVISNISFMNGATAAGTPTNYWFSLHNSARVALARTADQTTTAWAANTVKTLAIAQTTAGTASSYTTTYSGLHYLGVMIKATSLPNLVGEGSMSTGPGASPGFGDTTTGMSTPPTVTAGAFTAAAFGGNVGLLAYGYAA</sequence>
<dbReference type="EMBL" id="BMWD01000061">
    <property type="protein sequence ID" value="GGX99706.1"/>
    <property type="molecule type" value="Genomic_DNA"/>
</dbReference>
<gene>
    <name evidence="3" type="ORF">GCM10010515_77200</name>
</gene>
<evidence type="ECO:0000313" key="4">
    <source>
        <dbReference type="Proteomes" id="UP000645555"/>
    </source>
</evidence>
<dbReference type="InterPro" id="IPR012334">
    <property type="entry name" value="Pectin_lyas_fold"/>
</dbReference>
<dbReference type="InterPro" id="IPR006626">
    <property type="entry name" value="PbH1"/>
</dbReference>
<reference evidence="3" key="1">
    <citation type="journal article" date="2014" name="Int. J. Syst. Evol. Microbiol.">
        <title>Complete genome sequence of Corynebacterium casei LMG S-19264T (=DSM 44701T), isolated from a smear-ripened cheese.</title>
        <authorList>
            <consortium name="US DOE Joint Genome Institute (JGI-PGF)"/>
            <person name="Walter F."/>
            <person name="Albersmeier A."/>
            <person name="Kalinowski J."/>
            <person name="Ruckert C."/>
        </authorList>
    </citation>
    <scope>NUCLEOTIDE SEQUENCE</scope>
    <source>
        <strain evidence="3">JCM 4956</strain>
    </source>
</reference>
<dbReference type="Pfam" id="PF13229">
    <property type="entry name" value="Beta_helix"/>
    <property type="match status" value="1"/>
</dbReference>
<dbReference type="AlphaFoldDB" id="A0A918NVR6"/>
<organism evidence="3 4">
    <name type="scientific">Streptomyces fructofermentans</name>
    <dbReference type="NCBI Taxonomy" id="152141"/>
    <lineage>
        <taxon>Bacteria</taxon>
        <taxon>Bacillati</taxon>
        <taxon>Actinomycetota</taxon>
        <taxon>Actinomycetes</taxon>
        <taxon>Kitasatosporales</taxon>
        <taxon>Streptomycetaceae</taxon>
        <taxon>Streptomyces</taxon>
    </lineage>
</organism>
<evidence type="ECO:0000259" key="2">
    <source>
        <dbReference type="Pfam" id="PF13229"/>
    </source>
</evidence>
<protein>
    <recommendedName>
        <fullName evidence="2">Right handed beta helix domain-containing protein</fullName>
    </recommendedName>
</protein>
<evidence type="ECO:0000313" key="3">
    <source>
        <dbReference type="EMBL" id="GGX99706.1"/>
    </source>
</evidence>
<dbReference type="SMART" id="SM00710">
    <property type="entry name" value="PbH1"/>
    <property type="match status" value="9"/>
</dbReference>
<name>A0A918NVR6_9ACTN</name>
<feature type="region of interest" description="Disordered" evidence="1">
    <location>
        <begin position="352"/>
        <end position="371"/>
    </location>
</feature>
<dbReference type="InterPro" id="IPR011050">
    <property type="entry name" value="Pectin_lyase_fold/virulence"/>
</dbReference>
<dbReference type="Proteomes" id="UP000645555">
    <property type="component" value="Unassembled WGS sequence"/>
</dbReference>
<evidence type="ECO:0000256" key="1">
    <source>
        <dbReference type="SAM" id="MobiDB-lite"/>
    </source>
</evidence>
<reference evidence="3" key="2">
    <citation type="submission" date="2020-09" db="EMBL/GenBank/DDBJ databases">
        <authorList>
            <person name="Sun Q."/>
            <person name="Ohkuma M."/>
        </authorList>
    </citation>
    <scope>NUCLEOTIDE SEQUENCE</scope>
    <source>
        <strain evidence="3">JCM 4956</strain>
    </source>
</reference>
<keyword evidence="4" id="KW-1185">Reference proteome</keyword>
<dbReference type="RefSeq" id="WP_190040325.1">
    <property type="nucleotide sequence ID" value="NZ_BMWD01000061.1"/>
</dbReference>